<comment type="caution">
    <text evidence="5">Lacks conserved residue(s) required for the propagation of feature annotation.</text>
</comment>
<dbReference type="InterPro" id="IPR001747">
    <property type="entry name" value="Vitellogenin_N"/>
</dbReference>
<reference evidence="9" key="1">
    <citation type="submission" date="2022-08" db="UniProtKB">
        <authorList>
            <consortium name="EnsemblMetazoa"/>
        </authorList>
    </citation>
    <scope>IDENTIFICATION</scope>
    <source>
        <strain evidence="9">05x7-T-G4-1.051#20</strain>
    </source>
</reference>
<dbReference type="InterPro" id="IPR015816">
    <property type="entry name" value="Vitellinogen_b-sht_N"/>
</dbReference>
<dbReference type="SUPFAM" id="SSF48431">
    <property type="entry name" value="Lipovitellin-phosvitin complex, superhelical domain"/>
    <property type="match status" value="1"/>
</dbReference>
<dbReference type="SMART" id="SM01169">
    <property type="entry name" value="DUF1943"/>
    <property type="match status" value="1"/>
</dbReference>
<dbReference type="SUPFAM" id="SSF56968">
    <property type="entry name" value="Lipovitellin-phosvitin complex, beta-sheet shell regions"/>
    <property type="match status" value="2"/>
</dbReference>
<feature type="domain" description="VWFD" evidence="8">
    <location>
        <begin position="4827"/>
        <end position="4993"/>
    </location>
</feature>
<proteinExistence type="predicted"/>
<feature type="domain" description="Vitellogenin" evidence="7">
    <location>
        <begin position="8"/>
        <end position="628"/>
    </location>
</feature>
<feature type="coiled-coil region" evidence="6">
    <location>
        <begin position="4476"/>
        <end position="4543"/>
    </location>
</feature>
<evidence type="ECO:0000259" key="8">
    <source>
        <dbReference type="PROSITE" id="PS51233"/>
    </source>
</evidence>
<dbReference type="InterPro" id="IPR015817">
    <property type="entry name" value="Vitellinogen_open_b-sht_sub1"/>
</dbReference>
<dbReference type="PROSITE" id="PS51211">
    <property type="entry name" value="VITELLOGENIN"/>
    <property type="match status" value="1"/>
</dbReference>
<dbReference type="PROSITE" id="PS51233">
    <property type="entry name" value="VWFD"/>
    <property type="match status" value="1"/>
</dbReference>
<evidence type="ECO:0000256" key="3">
    <source>
        <dbReference type="ARBA" id="ARBA00023157"/>
    </source>
</evidence>
<dbReference type="PANTHER" id="PTHR23345:SF15">
    <property type="entry name" value="VITELLOGENIN 1-RELATED"/>
    <property type="match status" value="1"/>
</dbReference>
<dbReference type="PANTHER" id="PTHR23345">
    <property type="entry name" value="VITELLOGENIN-RELATED"/>
    <property type="match status" value="1"/>
</dbReference>
<dbReference type="Gene3D" id="2.20.80.10">
    <property type="entry name" value="Lipovitellin-phosvitin complex, chain A, domain 4"/>
    <property type="match status" value="1"/>
</dbReference>
<dbReference type="Pfam" id="PF09172">
    <property type="entry name" value="Vit_open_b-sht"/>
    <property type="match status" value="1"/>
</dbReference>
<keyword evidence="1" id="KW-0732">Signal</keyword>
<evidence type="ECO:0000259" key="7">
    <source>
        <dbReference type="PROSITE" id="PS51211"/>
    </source>
</evidence>
<evidence type="ECO:0008006" key="11">
    <source>
        <dbReference type="Google" id="ProtNLM"/>
    </source>
</evidence>
<keyword evidence="4" id="KW-0325">Glycoprotein</keyword>
<dbReference type="Gene3D" id="2.20.50.20">
    <property type="entry name" value="Lipovitellin. Chain A, domain 3"/>
    <property type="match status" value="1"/>
</dbReference>
<evidence type="ECO:0000256" key="4">
    <source>
        <dbReference type="ARBA" id="ARBA00023180"/>
    </source>
</evidence>
<evidence type="ECO:0000256" key="2">
    <source>
        <dbReference type="ARBA" id="ARBA00022761"/>
    </source>
</evidence>
<dbReference type="InterPro" id="IPR015819">
    <property type="entry name" value="Lipid_transp_b-sht_shell"/>
</dbReference>
<dbReference type="Pfam" id="PF00094">
    <property type="entry name" value="VWD"/>
    <property type="match status" value="1"/>
</dbReference>
<keyword evidence="10" id="KW-1185">Reference proteome</keyword>
<sequence>MKKSKFGYKIGETYRFTYEGETKTSINGGNKEQSGLKFTATALVEVLSKCELALKIEDAVLSGSDPNYYKRLLTDTQSNEFKTALEQHPLRFSFQDGIMEELCPLPEESAWVLNIKKGILSSLQNTMDTFKTEQNLVETDVAGKCRTKYNLKQEEWRSMSIVKSKDINTCVNRHGFDTSMGYILNEVPSSLQSLPIMNSSHECEQKISTDGHMESVLCHEVHLFKPFSQGDSGAMTEVTQKLTFVSKSTGTTTRMAEVSRRDTLLFTQVHGEKAITTSKKQVQDKLKELCLTTENGIRPETPDLFAQLVMLMKKLDATSMAEIFEDVKATSYCPNNMQRTKKFYMDAIPMVGTGAAVRQITQLIMNNDVTGALTESWLVSLSFIQHPTKDMLTEIAKMMNTVHGTKILLPMSTLMHTYCQKQSCEQDSDISDILNKMTANLGNDCNGANEEKVILTLRAIGNIEQTQTMIPVLEKCFSRKNNAMGIRVAAVEAYRRMPCAADRNNLIALFRNTDEDSELRLAAYLQVMKCPTDNILQQIKETLMSEEVNQVGSFVWTHLMNLRESSSPYKETVKTMLESDDLPKKFDLDQRKFSRNYEWSHYSQELNMGGMLDNNLIWSPESFVPRSVSANLSVELFGHSVNLLEIGGRAEGLDYLLESYFGPSGYFKDGTINPDEKDCSDIKMKKLEKIDRNFDKKVQELKGAMYARVFGNEVLYNQLGQSAPKASGSSFNFLEMYQELAKGIEISYTKSNMFLDSSLIVPTIIGLPLNLTVNGTVSVDLKGRATIDLTKPHKKILIDGIIEPSGAVEFASMMSVDAYFTKSGIKMTSTLHSSTGVSTKIEIKNKQEYVFNFDLPKTKSEIVTARSELFLVFKDQEKKQVPASEDITTRKFCSGHTIVQLTGLELCGDMMYPVSKDNALGFPLSGPTHSVVLLHKRDSHKGYQLEINQIDNKKLLHFKVFYDTPGSSTERATGFELEVNKDTKILKSSLISPWKKARFTGSLVDGQKEKKLSGLATVDETQEYRFDSSVGINTKGSQTKYKPKVVISYPNAAPLSLDGSVDVVNSNQKQTLDSVVVLKGIQDDPITINVDIKNTPKAKGVTLKYTYEKKKEYSAEILAKLSDTKNKMIAYPKLYIKTPTKDLINVKGSISGKPGSNIRVVITEDKLFRTPISVKGDVKKIEREKRVFYKIRANYKGPQKTTARVRLNTDKKPKSFGCKMIGDYNFVRIFKWAKDKFEYSSKILNKGTRTLTSIEVKSDFKSSRYSTYNNLLQLKSVHRFNQVVEIKSSFDYGRTYTSKVNKQRAIVNGIAKYSFKKNGASINYNVSIGYQPADLDASITGTHSHTQKNVMSNFAIRYEDKNKVTASLRLNDETKKIPKYSGKATLSYPGRDIEIEATGSRKTDSMGDIKLVIQHQKGAKSIVAGEFNQKSNTSVEFASNLKIYNQKPVSLNVATDISLASPKLDMTVVYDNDQYAVMASGEYQQQKYGKIMSHVQYLQRKVAVEVEGGDKEGQYIGKVDVSWDAIRNADKRVLLQSVARVNSWKDFRVISNLEYPGQKIAGELENLIKESYYYKTSGSVSWIPNQWVFAEVKLMDNRKKYRGATEASVSIQTSFQNFEEINVKVGNSYTRHEYEVQAGVTWSKGQTVSVTATSKYPPMIEDLNLDIKMTTPFEAFGNPHVILINKLSSSQKSHSASLQVDWGQKQFVHIETNGENIAYELQKREFTRNIGFSSSILNYEKVIFNITHAENLEKFRSEAAITHNNDKYLYTITMDHKLTGWQLDSRGTFDIKGPYDTMVLIWSHKNTDRDIRSAAEINFGKKQKFTAELTGDIQTVPNHKITSRFQMNVPSSSLRRVDAVFEHENKIGFIKTLAKINADKENIGTIDLNYGRQTSITNVDLQITSKYMDDFRLKSSVESANMPIKSSLEIQWKPYQKITGSFTHSDIKSAYTGSLVDGQKEKKLSGLATVDETQEYRFDFSVGINTKGSQTKYKPKVVISYPNAAPLSLDGSVDVVNSNQKQTLDSVVVLKGIQDDPITINVDIKNTPKAKGVTLKYTYEKKKEYSAEILAKLSDTKNKMIAYPKLYIKTPTKDLINVKGSISGKPGSNIRVVITEDKLFRTPISVKGDVKKIEREKRVFYKIRANYKGPQKTTARVRLNTDKKLKSFGCKMIGDYNFVRIFKWAKDKFEYSSKILNKDTRTLTSIEVKSDFKSSRYSTYNNLLQLKSVHRFNQVVEIKSSFDYGRTYTSKVNKQRAIVNGIAKYSFKKNGASINYNVSIGYQPADLDASITGTHSHTQKNVMSNFAIRYEDKNKVTASLRLNDETKKIPKYSGKATLSYPGRDIEIEATGSRKTDSMGDIKLVIQHQKGAKSIVAGEFNQKSNTSVEFASNLKIYNQKPVSLNVATDISLASPKLDMTVVYDNDQYAVMASGEYQQQKYGKIMSHVQYPQRKVAVEVEGGDKEGQYIGKVDVSWDAIRNADKRVLLQSVATVNSWKDFRVISNLEYPGQKIAGELENLIKESYYYKTSGSVSWIPNQWVFAEVKLMDNRKKYRGATEASVSIQTSFQNFEEINVKVGNSYTRHEYEVQAGVTWSKGQTVSVTATSKYPPMIEDLNLDIKMTTPFEAFGNPHVILINKLSSSQKSHSASLQVDWGQKQFVHIETNGENIAYELQKREFTRNIGFSSSILNYEKVIFNITHAENLEKFRSEAAITHNNDKYLYTITMDHKLTGWQLDSRGTFDIKGPYDTMVLIWSHKNTDRDIRSTAEINWGKKQKFTAELTGDIQTTPNHKITSRFQMNVPSSSLRRVDAVFEHENKIGFIKTLAKINADKENIGTIDLNYGRQTSITNVDLQITSKYMDDFRLKSSVESANMPIKSSLEIQWKPYQKITGSFTHSDILNNIESKLTLTTPFPQARSIIIDASHKLNGLDWEAKGAVEYAPMQEITIGGIYNIHTTKKARVYITSPFPTMQRFETGVNFNGNWRKFSTDFDFEINPLVKKITASSEWNHDHLNTHGSVKLNTPFPQYPYMQAEIRRQNKVTSEETSFMIEYLPTQKIEVIGSYVAQPKNLQGTFTVKTPGNMPAVISYRQNGDSNAFVNHAEIIYNEDQKVVLDTTFGIEPKVSGTFHMESPIKGYNTVDFQFSHEGKTWKDLRTQFLYGTNKERIEIETNFDIIGTIEAKAMIKTPFEVLKIAEASFSHDGTFPNLRTNIRGIFNNYSLESNLETSHSMRITGGKINLATTFPAVKFIELAINHEGSLDSFQTHIETTYNQKLIQADTVFSHSDDLTAFTSTLITPLQGWEKTMITFNRDGPLSNFKSTAEIKYQDKKIAASYDHSFKNGDVATTATLFTPYTNDIVFKLDQNQKKRGFTTNIEFTMGTDNEWRSRTNYKLRNNEFILDIDETLIMAGERYTGSFNIDHAEGVLLAFSTKVSGKLQSHSIGTDVVFNAQSLDDISASVKIDSSFKNYTEMDIAATHKLVQGKYKTGVKASLEKKHTVAVTSEVIVQIPKTGIKVDLQTSFSGYESASASIKTDRSSDGYKGAIQIVYPNGEKITADGTFKAELPVVDGNIQVTTPYKGLESVVVKAKSSKSTADFEVRYGDSQKISGSMSHIIDLPTININWAVTTSMNTVSAEFNNKKVGNRYTTTISTNINGKKSSAKSMVSVDLPSIDMEVSIKDSPLKEFVDYDELPSDLTLVVRNQVGTPMIFTDIYLTVDSTENARIKSRINTDDMVGDIVITFLGEKLISISHNAEDKWTRTSNAALKWNDYNHMSTASRCMLNLPDIDCSVTVESTHHKDIQISVMNTVTDQLISSSASAFFGTALRYSGEMTLSPNPSDIQFTLKLLTPHENFTASEVSFTHIEKSKTYSTKLVVSSDKISTITLEGRNRLQTIFDLDLFGKITSDFEAIKLCQLRVTSRKEGDEYIMQVENIMNPKKRTIVDLSVVLPGENQPQSKMHLSIETPFDKLKSFKYKDDGTSNKNDKLMRSSRTVLIQYNGGTYLDIDEAADILVDEDWLLDYKLTFRHPRQMEYSFNSKKENNLFTGESIINWNKADINSNFQVKGQASIVNDKDLHNQVQLEAIHATRTVGIDAILQKTFNTKRSKFIVTWDKDNSKKAGFDLHQDNNKYSTKVVTPTRSIELVNEYDDSAPKVWSENTLYWDADMDTDKKAGIRLTCSSGERNHDYKIDIKLPTFNKEYTISTSTRQTSKLFESTVEFSYSPKRNRNIVMSVRLDDKSTGPQSSNYSWAIGMSQRYSNLDMTLSGHLGQSDDIDTVGANIQYLTNQRKTENLNIFMEIKKLQRKIGLYMHDPKGKSMGIIGRVESTSPLLVTVGCLDEGRHSENLIVKVDENKRSVEIKAKYDSENPNSALHMKAELPTKKDLQVVLYRIGNFEQVTESLINIQLKDSRILHGKINWRPEMFADAMEFTAKRMMKDATEANAALLEVGTEIADELAGKDSKFSKELMDEIQPFAEALAKEIDNFQDELKIFKQKLTEMKRDNDLYLGDMSQFFNNCTQEFIVQYEKALRSMQTTYSDLKTKIIELSNDIKTYPFEKEYTKIVNELSSKFEEYKTEVHSMMMKEVDTMTASIKANIRRLQRKIKELLQKTKAIASEKLDLILQHPDIIKMQQQISERLPAMPEYSMVVKKVKSAVKNVDPMKPYNDVVTKVTSVVQSKYEELNQDKDFVKFKILITEIYEELSTGFEFLSIKKQLMDIVTQMHSDIKKFIVEDIAEMKILGLDKSRVIAFDPENGNIEVEIYMPTGMETLDRLPKIPVTKFRNVMKDFAGKVQTVIPDSDFNLWDIYYRVRPASLHPIDWIPPFKGYAYVAGNRHFITFDGKKFDFSGDCSFVLTRDLVDNNFTVIMNYKPNENIMDNLLVLAEGKTIEIFPDFTVKIDGKPHEFPYMSHKLSLERVGDWIKLDTGRGLIITGDLPSNVFTIEVSGWYFGKLAGILGTYNNEQYDELTTGDNKIVKNEDSFYNSWEVSKKCRPNGNNAVDIIQDESDVKYIKCAKVLKSTDSVLRPCFRQVNPDKAFEMCLNRDDMCAASRFYLHQCRQQGVYLPPPKECVQCVAPNAESFVAGETIRISPRSDDYQPISSADTIFIVEEKPCNKETTKHLGSLVYEVEQELTKAGISNNKYGLIGFNKKGSHSHTMDGQLLNDATNFVKGVESLTFTSYKTDTLDAILQAANYPFRAGVVKNIILLQCGGCSDLKTIQYQQVRHTLQARNIQFHILRDQEFMLGNKIPKQKILGMDRTRKYVLQNSNDNSLENMGYSVDTCSHLALLSNGSIFDSSSLSLKKVRHQKMAIDTISNRIAKSSLPSQCQVCTCEADETGAAKSVCRSCYSEMTDYISLWWNTFRHPMTIEQEINKQFQEFLNAKKNWAVLTA</sequence>
<dbReference type="SMART" id="SM00216">
    <property type="entry name" value="VWD"/>
    <property type="match status" value="1"/>
</dbReference>
<dbReference type="InterPro" id="IPR001846">
    <property type="entry name" value="VWF_type-D"/>
</dbReference>
<dbReference type="InterPro" id="IPR011030">
    <property type="entry name" value="Lipovitellin_superhlx_dom"/>
</dbReference>
<evidence type="ECO:0000256" key="5">
    <source>
        <dbReference type="PROSITE-ProRule" id="PRU00557"/>
    </source>
</evidence>
<keyword evidence="2" id="KW-0758">Storage protein</keyword>
<dbReference type="SMART" id="SM00638">
    <property type="entry name" value="LPD_N"/>
    <property type="match status" value="1"/>
</dbReference>
<evidence type="ECO:0000256" key="6">
    <source>
        <dbReference type="SAM" id="Coils"/>
    </source>
</evidence>
<dbReference type="Proteomes" id="UP000005408">
    <property type="component" value="Unassembled WGS sequence"/>
</dbReference>
<feature type="coiled-coil region" evidence="6">
    <location>
        <begin position="4590"/>
        <end position="4617"/>
    </location>
</feature>
<dbReference type="EnsemblMetazoa" id="G2140.1">
    <property type="protein sequence ID" value="G2140.1:cds"/>
    <property type="gene ID" value="G2140"/>
</dbReference>
<dbReference type="GO" id="GO:0045735">
    <property type="term" value="F:nutrient reservoir activity"/>
    <property type="evidence" value="ECO:0007669"/>
    <property type="project" value="UniProtKB-KW"/>
</dbReference>
<protein>
    <recommendedName>
        <fullName evidence="11">Apolipophorin</fullName>
    </recommendedName>
</protein>
<dbReference type="Gene3D" id="1.25.10.20">
    <property type="entry name" value="Vitellinogen, superhelical"/>
    <property type="match status" value="1"/>
</dbReference>
<dbReference type="GO" id="GO:0005319">
    <property type="term" value="F:lipid transporter activity"/>
    <property type="evidence" value="ECO:0007669"/>
    <property type="project" value="InterPro"/>
</dbReference>
<keyword evidence="3" id="KW-1015">Disulfide bond</keyword>
<organism evidence="9 10">
    <name type="scientific">Magallana gigas</name>
    <name type="common">Pacific oyster</name>
    <name type="synonym">Crassostrea gigas</name>
    <dbReference type="NCBI Taxonomy" id="29159"/>
    <lineage>
        <taxon>Eukaryota</taxon>
        <taxon>Metazoa</taxon>
        <taxon>Spiralia</taxon>
        <taxon>Lophotrochozoa</taxon>
        <taxon>Mollusca</taxon>
        <taxon>Bivalvia</taxon>
        <taxon>Autobranchia</taxon>
        <taxon>Pteriomorphia</taxon>
        <taxon>Ostreida</taxon>
        <taxon>Ostreoidea</taxon>
        <taxon>Ostreidae</taxon>
        <taxon>Magallana</taxon>
    </lineage>
</organism>
<keyword evidence="6" id="KW-0175">Coiled coil</keyword>
<name>A0A8W8JX74_MAGGI</name>
<evidence type="ECO:0000256" key="1">
    <source>
        <dbReference type="ARBA" id="ARBA00022729"/>
    </source>
</evidence>
<evidence type="ECO:0000313" key="9">
    <source>
        <dbReference type="EnsemblMetazoa" id="G2140.1:cds"/>
    </source>
</evidence>
<accession>A0A8W8JX74</accession>
<dbReference type="InterPro" id="IPR015255">
    <property type="entry name" value="Vitellinogen_open_b-sht"/>
</dbReference>
<evidence type="ECO:0000313" key="10">
    <source>
        <dbReference type="Proteomes" id="UP000005408"/>
    </source>
</evidence>
<dbReference type="InterPro" id="IPR050733">
    <property type="entry name" value="Vitellogenin/Apolipophorin"/>
</dbReference>
<dbReference type="Pfam" id="PF01347">
    <property type="entry name" value="Vitellogenin_N"/>
    <property type="match status" value="1"/>
</dbReference>
<dbReference type="Gene3D" id="2.30.230.10">
    <property type="entry name" value="Lipovitellin, beta-sheet shell regions, chain A"/>
    <property type="match status" value="1"/>
</dbReference>